<protein>
    <submittedName>
        <fullName evidence="1">Uncharacterized protein</fullName>
    </submittedName>
</protein>
<dbReference type="AlphaFoldDB" id="A0A2H0QWN5"/>
<evidence type="ECO:0000313" key="2">
    <source>
        <dbReference type="Proteomes" id="UP000231333"/>
    </source>
</evidence>
<gene>
    <name evidence="1" type="ORF">COV34_01255</name>
</gene>
<dbReference type="EMBL" id="PCXL01000011">
    <property type="protein sequence ID" value="PIR38224.1"/>
    <property type="molecule type" value="Genomic_DNA"/>
</dbReference>
<reference evidence="1 2" key="1">
    <citation type="submission" date="2017-09" db="EMBL/GenBank/DDBJ databases">
        <title>Depth-based differentiation of microbial function through sediment-hosted aquifers and enrichment of novel symbionts in the deep terrestrial subsurface.</title>
        <authorList>
            <person name="Probst A.J."/>
            <person name="Ladd B."/>
            <person name="Jarett J.K."/>
            <person name="Geller-Mcgrath D.E."/>
            <person name="Sieber C.M."/>
            <person name="Emerson J.B."/>
            <person name="Anantharaman K."/>
            <person name="Thomas B.C."/>
            <person name="Malmstrom R."/>
            <person name="Stieglmeier M."/>
            <person name="Klingl A."/>
            <person name="Woyke T."/>
            <person name="Ryan C.M."/>
            <person name="Banfield J.F."/>
        </authorList>
    </citation>
    <scope>NUCLEOTIDE SEQUENCE [LARGE SCALE GENOMIC DNA]</scope>
    <source>
        <strain evidence="1">CG10_big_fil_rev_8_21_14_0_10_42_12</strain>
    </source>
</reference>
<evidence type="ECO:0000313" key="1">
    <source>
        <dbReference type="EMBL" id="PIR38224.1"/>
    </source>
</evidence>
<accession>A0A2H0QWN5</accession>
<name>A0A2H0QWN5_9BACT</name>
<organism evidence="1 2">
    <name type="scientific">Candidatus Zambryskibacteria bacterium CG10_big_fil_rev_8_21_14_0_10_42_12</name>
    <dbReference type="NCBI Taxonomy" id="1975115"/>
    <lineage>
        <taxon>Bacteria</taxon>
        <taxon>Candidatus Zambryskiibacteriota</taxon>
    </lineage>
</organism>
<comment type="caution">
    <text evidence="1">The sequence shown here is derived from an EMBL/GenBank/DDBJ whole genome shotgun (WGS) entry which is preliminary data.</text>
</comment>
<dbReference type="Proteomes" id="UP000231333">
    <property type="component" value="Unassembled WGS sequence"/>
</dbReference>
<proteinExistence type="predicted"/>
<sequence>MSRFQGAVRTASPGMILGSFQGFWWGANFSTSEGTRRLPHGALVHIGEDIATYELVHKGLRRIQTSSGKPQGGLVPLVNISEDLQVISLP</sequence>